<proteinExistence type="inferred from homology"/>
<organism evidence="8 9">
    <name type="scientific">Gigaspora margarita</name>
    <dbReference type="NCBI Taxonomy" id="4874"/>
    <lineage>
        <taxon>Eukaryota</taxon>
        <taxon>Fungi</taxon>
        <taxon>Fungi incertae sedis</taxon>
        <taxon>Mucoromycota</taxon>
        <taxon>Glomeromycotina</taxon>
        <taxon>Glomeromycetes</taxon>
        <taxon>Diversisporales</taxon>
        <taxon>Gigasporaceae</taxon>
        <taxon>Gigaspora</taxon>
    </lineage>
</organism>
<dbReference type="EMBL" id="WTPW01000659">
    <property type="protein sequence ID" value="KAF0490774.1"/>
    <property type="molecule type" value="Genomic_DNA"/>
</dbReference>
<dbReference type="PANTHER" id="PTHR22950">
    <property type="entry name" value="AMINO ACID TRANSPORTER"/>
    <property type="match status" value="1"/>
</dbReference>
<feature type="domain" description="Amino acid transporter transmembrane" evidence="7">
    <location>
        <begin position="56"/>
        <end position="440"/>
    </location>
</feature>
<gene>
    <name evidence="8" type="ORF">F8M41_021887</name>
</gene>
<feature type="transmembrane region" description="Helical" evidence="6">
    <location>
        <begin position="384"/>
        <end position="409"/>
    </location>
</feature>
<feature type="transmembrane region" description="Helical" evidence="6">
    <location>
        <begin position="271"/>
        <end position="295"/>
    </location>
</feature>
<feature type="transmembrane region" description="Helical" evidence="6">
    <location>
        <begin position="357"/>
        <end position="378"/>
    </location>
</feature>
<protein>
    <submittedName>
        <fullName evidence="8">Transmembrane amino acid transporter protein-domain-containing protein</fullName>
    </submittedName>
</protein>
<keyword evidence="9" id="KW-1185">Reference proteome</keyword>
<dbReference type="GO" id="GO:0015179">
    <property type="term" value="F:L-amino acid transmembrane transporter activity"/>
    <property type="evidence" value="ECO:0007669"/>
    <property type="project" value="TreeGrafter"/>
</dbReference>
<feature type="transmembrane region" description="Helical" evidence="6">
    <location>
        <begin position="421"/>
        <end position="439"/>
    </location>
</feature>
<keyword evidence="3 6" id="KW-0812">Transmembrane</keyword>
<name>A0A8H4AFY7_GIGMA</name>
<dbReference type="Proteomes" id="UP000439903">
    <property type="component" value="Unassembled WGS sequence"/>
</dbReference>
<dbReference type="PANTHER" id="PTHR22950:SF349">
    <property type="entry name" value="AMINO ACID TRANSPORTER TRANSMEMBRANE DOMAIN-CONTAINING PROTEIN"/>
    <property type="match status" value="1"/>
</dbReference>
<feature type="transmembrane region" description="Helical" evidence="6">
    <location>
        <begin position="315"/>
        <end position="337"/>
    </location>
</feature>
<dbReference type="Gene3D" id="1.20.1740.10">
    <property type="entry name" value="Amino acid/polyamine transporter I"/>
    <property type="match status" value="1"/>
</dbReference>
<comment type="caution">
    <text evidence="8">The sequence shown here is derived from an EMBL/GenBank/DDBJ whole genome shotgun (WGS) entry which is preliminary data.</text>
</comment>
<evidence type="ECO:0000256" key="4">
    <source>
        <dbReference type="ARBA" id="ARBA00022989"/>
    </source>
</evidence>
<dbReference type="InterPro" id="IPR013057">
    <property type="entry name" value="AA_transpt_TM"/>
</dbReference>
<evidence type="ECO:0000256" key="3">
    <source>
        <dbReference type="ARBA" id="ARBA00022692"/>
    </source>
</evidence>
<feature type="transmembrane region" description="Helical" evidence="6">
    <location>
        <begin position="126"/>
        <end position="155"/>
    </location>
</feature>
<feature type="transmembrane region" description="Helical" evidence="6">
    <location>
        <begin position="87"/>
        <end position="105"/>
    </location>
</feature>
<feature type="transmembrane region" description="Helical" evidence="6">
    <location>
        <begin position="175"/>
        <end position="191"/>
    </location>
</feature>
<keyword evidence="4 6" id="KW-1133">Transmembrane helix</keyword>
<dbReference type="AlphaFoldDB" id="A0A8H4AFY7"/>
<evidence type="ECO:0000256" key="1">
    <source>
        <dbReference type="ARBA" id="ARBA00004141"/>
    </source>
</evidence>
<evidence type="ECO:0000256" key="5">
    <source>
        <dbReference type="ARBA" id="ARBA00023136"/>
    </source>
</evidence>
<evidence type="ECO:0000259" key="7">
    <source>
        <dbReference type="Pfam" id="PF01490"/>
    </source>
</evidence>
<comment type="subcellular location">
    <subcellularLocation>
        <location evidence="1">Membrane</location>
        <topology evidence="1">Multi-pass membrane protein</topology>
    </subcellularLocation>
</comment>
<sequence>MNAGEETSDFCDNSQNFNEEIRETSHLCNNSQKNYNAISKDTAIHNDLEKNSTSGNGSDWAAYMNIVCVVAGSGTLGIPYALQQGGWISLIFLLLAALMSTYTSIKLIECLDHGKTRKTSVSELAYYAFGNIGLCVVGFFFNVISLGCPILYLVLSGDNLQTLFSNHGIDWGMQTWVYICAGTMCIPFIFLKSMKETAWLSIFGVVTTLLVVLIVLIISIIEYPNNLKNHHDFISFRNLPIALSTFFFSFGGNVVYPHIQASMKNKKAWPKVITLAKLTITFMYLLIGIPAYLTYGRTTMSPIYLSLPPGVIVDITMIMITMHILLALPVYQTAFSLELENFLFTNISITLNKTSEFILRTILRLILVIFTVYVAVTIPYFTNIMALLGALGNGILIMVTPMLIWIKLFGWDHFKDFKEKIWAIFILIFSLSGAIIGTWDALEALSAEIMGGN</sequence>
<reference evidence="8 9" key="1">
    <citation type="journal article" date="2019" name="Environ. Microbiol.">
        <title>At the nexus of three kingdoms: the genome of the mycorrhizal fungus Gigaspora margarita provides insights into plant, endobacterial and fungal interactions.</title>
        <authorList>
            <person name="Venice F."/>
            <person name="Ghignone S."/>
            <person name="Salvioli di Fossalunga A."/>
            <person name="Amselem J."/>
            <person name="Novero M."/>
            <person name="Xianan X."/>
            <person name="Sedzielewska Toro K."/>
            <person name="Morin E."/>
            <person name="Lipzen A."/>
            <person name="Grigoriev I.V."/>
            <person name="Henrissat B."/>
            <person name="Martin F.M."/>
            <person name="Bonfante P."/>
        </authorList>
    </citation>
    <scope>NUCLEOTIDE SEQUENCE [LARGE SCALE GENOMIC DNA]</scope>
    <source>
        <strain evidence="8 9">BEG34</strain>
    </source>
</reference>
<comment type="similarity">
    <text evidence="2">Belongs to the amino acid/polyamine transporter 2 family.</text>
</comment>
<feature type="transmembrane region" description="Helical" evidence="6">
    <location>
        <begin position="60"/>
        <end position="81"/>
    </location>
</feature>
<dbReference type="OrthoDB" id="40134at2759"/>
<dbReference type="GO" id="GO:0005774">
    <property type="term" value="C:vacuolar membrane"/>
    <property type="evidence" value="ECO:0007669"/>
    <property type="project" value="TreeGrafter"/>
</dbReference>
<feature type="transmembrane region" description="Helical" evidence="6">
    <location>
        <begin position="241"/>
        <end position="259"/>
    </location>
</feature>
<evidence type="ECO:0000256" key="2">
    <source>
        <dbReference type="ARBA" id="ARBA00008066"/>
    </source>
</evidence>
<evidence type="ECO:0000313" key="9">
    <source>
        <dbReference type="Proteomes" id="UP000439903"/>
    </source>
</evidence>
<evidence type="ECO:0000313" key="8">
    <source>
        <dbReference type="EMBL" id="KAF0490774.1"/>
    </source>
</evidence>
<feature type="transmembrane region" description="Helical" evidence="6">
    <location>
        <begin position="198"/>
        <end position="221"/>
    </location>
</feature>
<evidence type="ECO:0000256" key="6">
    <source>
        <dbReference type="SAM" id="Phobius"/>
    </source>
</evidence>
<dbReference type="Pfam" id="PF01490">
    <property type="entry name" value="Aa_trans"/>
    <property type="match status" value="1"/>
</dbReference>
<keyword evidence="5 6" id="KW-0472">Membrane</keyword>
<accession>A0A8H4AFY7</accession>